<feature type="domain" description="C2H2-type" evidence="3">
    <location>
        <begin position="44"/>
        <end position="72"/>
    </location>
</feature>
<proteinExistence type="predicted"/>
<dbReference type="PROSITE" id="PS00028">
    <property type="entry name" value="ZINC_FINGER_C2H2_1"/>
    <property type="match status" value="1"/>
</dbReference>
<dbReference type="PROSITE" id="PS50157">
    <property type="entry name" value="ZINC_FINGER_C2H2_2"/>
    <property type="match status" value="1"/>
</dbReference>
<gene>
    <name evidence="4" type="ORF">ACFSBL_08210</name>
</gene>
<evidence type="ECO:0000259" key="3">
    <source>
        <dbReference type="PROSITE" id="PS50157"/>
    </source>
</evidence>
<protein>
    <recommendedName>
        <fullName evidence="3">C2H2-type domain-containing protein</fullName>
    </recommendedName>
</protein>
<dbReference type="Proteomes" id="UP001597034">
    <property type="component" value="Unassembled WGS sequence"/>
</dbReference>
<keyword evidence="2" id="KW-1133">Transmembrane helix</keyword>
<evidence type="ECO:0000256" key="1">
    <source>
        <dbReference type="SAM" id="MobiDB-lite"/>
    </source>
</evidence>
<sequence>MTTTHDHPTDGTPATEESPQSSKADRPGHDPPTYDVPAGEEPAATCDRCGRPFPTTTHHDLHLGEVHAGDLTDEERGRYEDAVEAETDELFVYHLKVIAGLASLYAVLVLVYMVVLSL</sequence>
<accession>A0ABD6DI20</accession>
<dbReference type="InterPro" id="IPR013087">
    <property type="entry name" value="Znf_C2H2_type"/>
</dbReference>
<keyword evidence="5" id="KW-1185">Reference proteome</keyword>
<dbReference type="RefSeq" id="WP_256398823.1">
    <property type="nucleotide sequence ID" value="NZ_JANHJR010000001.1"/>
</dbReference>
<dbReference type="EMBL" id="JBHUDO010000002">
    <property type="protein sequence ID" value="MFD1645662.1"/>
    <property type="molecule type" value="Genomic_DNA"/>
</dbReference>
<name>A0ABD6DI20_9EURY</name>
<evidence type="ECO:0000313" key="5">
    <source>
        <dbReference type="Proteomes" id="UP001597034"/>
    </source>
</evidence>
<reference evidence="4 5" key="1">
    <citation type="journal article" date="2019" name="Int. J. Syst. Evol. Microbiol.">
        <title>The Global Catalogue of Microorganisms (GCM) 10K type strain sequencing project: providing services to taxonomists for standard genome sequencing and annotation.</title>
        <authorList>
            <consortium name="The Broad Institute Genomics Platform"/>
            <consortium name="The Broad Institute Genome Sequencing Center for Infectious Disease"/>
            <person name="Wu L."/>
            <person name="Ma J."/>
        </authorList>
    </citation>
    <scope>NUCLEOTIDE SEQUENCE [LARGE SCALE GENOMIC DNA]</scope>
    <source>
        <strain evidence="4 5">CGMCC 1.10390</strain>
    </source>
</reference>
<feature type="transmembrane region" description="Helical" evidence="2">
    <location>
        <begin position="97"/>
        <end position="116"/>
    </location>
</feature>
<keyword evidence="2" id="KW-0472">Membrane</keyword>
<dbReference type="AlphaFoldDB" id="A0ABD6DI20"/>
<organism evidence="4 5">
    <name type="scientific">Haloarchaeobius litoreus</name>
    <dbReference type="NCBI Taxonomy" id="755306"/>
    <lineage>
        <taxon>Archaea</taxon>
        <taxon>Methanobacteriati</taxon>
        <taxon>Methanobacteriota</taxon>
        <taxon>Stenosarchaea group</taxon>
        <taxon>Halobacteria</taxon>
        <taxon>Halobacteriales</taxon>
        <taxon>Halorubellaceae</taxon>
        <taxon>Haloarchaeobius</taxon>
    </lineage>
</organism>
<feature type="region of interest" description="Disordered" evidence="1">
    <location>
        <begin position="1"/>
        <end position="60"/>
    </location>
</feature>
<keyword evidence="2" id="KW-0812">Transmembrane</keyword>
<evidence type="ECO:0000256" key="2">
    <source>
        <dbReference type="SAM" id="Phobius"/>
    </source>
</evidence>
<comment type="caution">
    <text evidence="4">The sequence shown here is derived from an EMBL/GenBank/DDBJ whole genome shotgun (WGS) entry which is preliminary data.</text>
</comment>
<evidence type="ECO:0000313" key="4">
    <source>
        <dbReference type="EMBL" id="MFD1645662.1"/>
    </source>
</evidence>